<protein>
    <submittedName>
        <fullName evidence="1">BnaC04g05130D protein</fullName>
    </submittedName>
</protein>
<evidence type="ECO:0000313" key="2">
    <source>
        <dbReference type="Proteomes" id="UP000028999"/>
    </source>
</evidence>
<organism evidence="1 2">
    <name type="scientific">Brassica napus</name>
    <name type="common">Rape</name>
    <dbReference type="NCBI Taxonomy" id="3708"/>
    <lineage>
        <taxon>Eukaryota</taxon>
        <taxon>Viridiplantae</taxon>
        <taxon>Streptophyta</taxon>
        <taxon>Embryophyta</taxon>
        <taxon>Tracheophyta</taxon>
        <taxon>Spermatophyta</taxon>
        <taxon>Magnoliopsida</taxon>
        <taxon>eudicotyledons</taxon>
        <taxon>Gunneridae</taxon>
        <taxon>Pentapetalae</taxon>
        <taxon>rosids</taxon>
        <taxon>malvids</taxon>
        <taxon>Brassicales</taxon>
        <taxon>Brassicaceae</taxon>
        <taxon>Brassiceae</taxon>
        <taxon>Brassica</taxon>
    </lineage>
</organism>
<sequence>MLIGDDAILRGVNVNRQNRNCCTELFKYFRQFQQRTHVRNVHDLNIINLLETRFA</sequence>
<name>A0A078IFW0_BRANA</name>
<gene>
    <name evidence="1" type="primary">BnaC04g05130D</name>
    <name evidence="1" type="ORF">GSBRNA2T00089120001</name>
</gene>
<dbReference type="EMBL" id="LK032762">
    <property type="protein sequence ID" value="CDY48254.1"/>
    <property type="molecule type" value="Genomic_DNA"/>
</dbReference>
<dbReference type="AlphaFoldDB" id="A0A078IFW0"/>
<reference evidence="1 2" key="1">
    <citation type="journal article" date="2014" name="Science">
        <title>Plant genetics. Early allopolyploid evolution in the post-Neolithic Brassica napus oilseed genome.</title>
        <authorList>
            <person name="Chalhoub B."/>
            <person name="Denoeud F."/>
            <person name="Liu S."/>
            <person name="Parkin I.A."/>
            <person name="Tang H."/>
            <person name="Wang X."/>
            <person name="Chiquet J."/>
            <person name="Belcram H."/>
            <person name="Tong C."/>
            <person name="Samans B."/>
            <person name="Correa M."/>
            <person name="Da Silva C."/>
            <person name="Just J."/>
            <person name="Falentin C."/>
            <person name="Koh C.S."/>
            <person name="Le Clainche I."/>
            <person name="Bernard M."/>
            <person name="Bento P."/>
            <person name="Noel B."/>
            <person name="Labadie K."/>
            <person name="Alberti A."/>
            <person name="Charles M."/>
            <person name="Arnaud D."/>
            <person name="Guo H."/>
            <person name="Daviaud C."/>
            <person name="Alamery S."/>
            <person name="Jabbari K."/>
            <person name="Zhao M."/>
            <person name="Edger P.P."/>
            <person name="Chelaifa H."/>
            <person name="Tack D."/>
            <person name="Lassalle G."/>
            <person name="Mestiri I."/>
            <person name="Schnel N."/>
            <person name="Le Paslier M.C."/>
            <person name="Fan G."/>
            <person name="Renault V."/>
            <person name="Bayer P.E."/>
            <person name="Golicz A.A."/>
            <person name="Manoli S."/>
            <person name="Lee T.H."/>
            <person name="Thi V.H."/>
            <person name="Chalabi S."/>
            <person name="Hu Q."/>
            <person name="Fan C."/>
            <person name="Tollenaere R."/>
            <person name="Lu Y."/>
            <person name="Battail C."/>
            <person name="Shen J."/>
            <person name="Sidebottom C.H."/>
            <person name="Wang X."/>
            <person name="Canaguier A."/>
            <person name="Chauveau A."/>
            <person name="Berard A."/>
            <person name="Deniot G."/>
            <person name="Guan M."/>
            <person name="Liu Z."/>
            <person name="Sun F."/>
            <person name="Lim Y.P."/>
            <person name="Lyons E."/>
            <person name="Town C.D."/>
            <person name="Bancroft I."/>
            <person name="Wang X."/>
            <person name="Meng J."/>
            <person name="Ma J."/>
            <person name="Pires J.C."/>
            <person name="King G.J."/>
            <person name="Brunel D."/>
            <person name="Delourme R."/>
            <person name="Renard M."/>
            <person name="Aury J.M."/>
            <person name="Adams K.L."/>
            <person name="Batley J."/>
            <person name="Snowdon R.J."/>
            <person name="Tost J."/>
            <person name="Edwards D."/>
            <person name="Zhou Y."/>
            <person name="Hua W."/>
            <person name="Sharpe A.G."/>
            <person name="Paterson A.H."/>
            <person name="Guan C."/>
            <person name="Wincker P."/>
        </authorList>
    </citation>
    <scope>NUCLEOTIDE SEQUENCE [LARGE SCALE GENOMIC DNA]</scope>
    <source>
        <strain evidence="2">cv. Darmor-bzh</strain>
    </source>
</reference>
<proteinExistence type="predicted"/>
<dbReference type="PaxDb" id="3708-A0A078IFW0"/>
<accession>A0A078IFW0</accession>
<evidence type="ECO:0000313" key="1">
    <source>
        <dbReference type="EMBL" id="CDY48254.1"/>
    </source>
</evidence>
<dbReference type="Proteomes" id="UP000028999">
    <property type="component" value="Unassembled WGS sequence"/>
</dbReference>
<keyword evidence="2" id="KW-1185">Reference proteome</keyword>
<dbReference type="Gramene" id="CDY48254">
    <property type="protein sequence ID" value="CDY48254"/>
    <property type="gene ID" value="GSBRNA2T00089120001"/>
</dbReference>